<comment type="similarity">
    <text evidence="2">Belongs to the virb1 family.</text>
</comment>
<dbReference type="EMBL" id="CP047652">
    <property type="protein sequence ID" value="QHI95029.1"/>
    <property type="molecule type" value="Genomic_DNA"/>
</dbReference>
<dbReference type="GO" id="GO:0042834">
    <property type="term" value="F:peptidoglycan binding"/>
    <property type="evidence" value="ECO:0007669"/>
    <property type="project" value="InterPro"/>
</dbReference>
<dbReference type="PANTHER" id="PTHR37423:SF2">
    <property type="entry name" value="MEMBRANE-BOUND LYTIC MUREIN TRANSGLYCOSYLASE C"/>
    <property type="match status" value="1"/>
</dbReference>
<name>A0A6P1NC49_9PROT</name>
<organism evidence="5 6">
    <name type="scientific">Aristophania vespae</name>
    <dbReference type="NCBI Taxonomy" id="2697033"/>
    <lineage>
        <taxon>Bacteria</taxon>
        <taxon>Pseudomonadati</taxon>
        <taxon>Pseudomonadota</taxon>
        <taxon>Alphaproteobacteria</taxon>
        <taxon>Acetobacterales</taxon>
        <taxon>Acetobacteraceae</taxon>
        <taxon>Aristophania</taxon>
    </lineage>
</organism>
<dbReference type="PROSITE" id="PS51257">
    <property type="entry name" value="PROKAR_LIPOPROTEIN"/>
    <property type="match status" value="1"/>
</dbReference>
<dbReference type="CDD" id="cd00254">
    <property type="entry name" value="LT-like"/>
    <property type="match status" value="1"/>
</dbReference>
<dbReference type="SUPFAM" id="SSF53955">
    <property type="entry name" value="Lysozyme-like"/>
    <property type="match status" value="1"/>
</dbReference>
<evidence type="ECO:0000313" key="5">
    <source>
        <dbReference type="EMBL" id="QHI95029.1"/>
    </source>
</evidence>
<comment type="similarity">
    <text evidence="1">Belongs to the transglycosylase Slt family.</text>
</comment>
<dbReference type="InterPro" id="IPR007730">
    <property type="entry name" value="SPOR-like_dom"/>
</dbReference>
<proteinExistence type="inferred from homology"/>
<evidence type="ECO:0000259" key="4">
    <source>
        <dbReference type="Pfam" id="PF05036"/>
    </source>
</evidence>
<evidence type="ECO:0000313" key="6">
    <source>
        <dbReference type="Proteomes" id="UP000463975"/>
    </source>
</evidence>
<dbReference type="KEGG" id="bomb:GT348_00725"/>
<gene>
    <name evidence="5" type="ORF">GT348_00725</name>
</gene>
<dbReference type="Gene3D" id="1.10.530.10">
    <property type="match status" value="1"/>
</dbReference>
<accession>A0A6P1NC49</accession>
<sequence length="324" mass="35884">MSKINLIILSILILPALALLQGCTSSHRSIYNRYYPNAPNAYKAPGPINDPWQPYIQAAANRFNIPEHWIRAVIQQESGGHQYRNGQPITSSAGAMGLMQLMPTTYADMQQRFNLGSDPFEPYDNIMAGSGYLKVLYDKYGAPSFLAAYNAGPIALENYLNYGRTLPRETRNYVAAITPHLGDYAPLTGPLARYGTKFQRQGHYSPTQHYIAQKSVSNPGNNKQPAAAPHLESLLAAYAAHYGDWTIQIGAFSNLGQARYAATVARQADFKMLQGTRIVTQQVKKSKIILWRSRLQGLSEKNARQSCRNLRIKGLGCTPIAPGH</sequence>
<dbReference type="InterPro" id="IPR008258">
    <property type="entry name" value="Transglycosylase_SLT_dom_1"/>
</dbReference>
<dbReference type="Pfam" id="PF05036">
    <property type="entry name" value="SPOR"/>
    <property type="match status" value="1"/>
</dbReference>
<evidence type="ECO:0000256" key="1">
    <source>
        <dbReference type="ARBA" id="ARBA00007734"/>
    </source>
</evidence>
<dbReference type="RefSeq" id="WP_160618107.1">
    <property type="nucleotide sequence ID" value="NZ_CP047652.1"/>
</dbReference>
<feature type="domain" description="Transglycosylase SLT" evidence="3">
    <location>
        <begin position="55"/>
        <end position="166"/>
    </location>
</feature>
<feature type="domain" description="SPOR" evidence="4">
    <location>
        <begin position="243"/>
        <end position="318"/>
    </location>
</feature>
<reference evidence="5 6" key="1">
    <citation type="submission" date="2020-01" db="EMBL/GenBank/DDBJ databases">
        <title>Genome sequencing of strain KACC 21507.</title>
        <authorList>
            <person name="Heo J."/>
            <person name="Kim S.-J."/>
            <person name="Kim J.-S."/>
            <person name="Hong S.-B."/>
            <person name="Kwon S.-W."/>
        </authorList>
    </citation>
    <scope>NUCLEOTIDE SEQUENCE [LARGE SCALE GENOMIC DNA]</scope>
    <source>
        <strain evidence="5 6">KACC 21507</strain>
    </source>
</reference>
<keyword evidence="6" id="KW-1185">Reference proteome</keyword>
<dbReference type="AlphaFoldDB" id="A0A6P1NC49"/>
<dbReference type="Proteomes" id="UP000463975">
    <property type="component" value="Chromosome"/>
</dbReference>
<evidence type="ECO:0000259" key="3">
    <source>
        <dbReference type="Pfam" id="PF01464"/>
    </source>
</evidence>
<dbReference type="InterPro" id="IPR023346">
    <property type="entry name" value="Lysozyme-like_dom_sf"/>
</dbReference>
<evidence type="ECO:0000256" key="2">
    <source>
        <dbReference type="ARBA" id="ARBA00009387"/>
    </source>
</evidence>
<dbReference type="PANTHER" id="PTHR37423">
    <property type="entry name" value="SOLUBLE LYTIC MUREIN TRANSGLYCOSYLASE-RELATED"/>
    <property type="match status" value="1"/>
</dbReference>
<dbReference type="Pfam" id="PF01464">
    <property type="entry name" value="SLT"/>
    <property type="match status" value="1"/>
</dbReference>
<protein>
    <submittedName>
        <fullName evidence="5">Transglycosylase SLT domain-containing protein</fullName>
    </submittedName>
</protein>